<sequence>MSEPAGTEDRDASVGASAAIPSREPGALPRWVLPVGTGVGGLLIGLALGGVVGGVIGSTTTSARVDAQRSAEATEAEAAASELFRGAVRACGANQSYALVEDDGRTLTLEHEGEEDSAGLDASEVWCIVEELDAPAAVISHMEQTTSMDGRQSEAWDNIEVSWSYHPDRGMDSVWRITE</sequence>
<gene>
    <name evidence="3" type="ORF">ABIQ69_01645</name>
</gene>
<evidence type="ECO:0000256" key="2">
    <source>
        <dbReference type="SAM" id="Phobius"/>
    </source>
</evidence>
<dbReference type="EMBL" id="CP158374">
    <property type="protein sequence ID" value="XBX82643.1"/>
    <property type="molecule type" value="Genomic_DNA"/>
</dbReference>
<organism evidence="3">
    <name type="scientific">Agromyces sp. G08B096</name>
    <dbReference type="NCBI Taxonomy" id="3156399"/>
    <lineage>
        <taxon>Bacteria</taxon>
        <taxon>Bacillati</taxon>
        <taxon>Actinomycetota</taxon>
        <taxon>Actinomycetes</taxon>
        <taxon>Micrococcales</taxon>
        <taxon>Microbacteriaceae</taxon>
        <taxon>Agromyces</taxon>
    </lineage>
</organism>
<evidence type="ECO:0000313" key="3">
    <source>
        <dbReference type="EMBL" id="XBX82643.1"/>
    </source>
</evidence>
<dbReference type="RefSeq" id="WP_350348659.1">
    <property type="nucleotide sequence ID" value="NZ_CP158374.1"/>
</dbReference>
<feature type="region of interest" description="Disordered" evidence="1">
    <location>
        <begin position="1"/>
        <end position="21"/>
    </location>
</feature>
<feature type="transmembrane region" description="Helical" evidence="2">
    <location>
        <begin position="31"/>
        <end position="56"/>
    </location>
</feature>
<reference evidence="3" key="1">
    <citation type="submission" date="2024-05" db="EMBL/GenBank/DDBJ databases">
        <authorList>
            <person name="Yu L."/>
        </authorList>
    </citation>
    <scope>NUCLEOTIDE SEQUENCE</scope>
    <source>
        <strain evidence="3">G08B096</strain>
    </source>
</reference>
<protein>
    <submittedName>
        <fullName evidence="3">Uncharacterized protein</fullName>
    </submittedName>
</protein>
<name>A0AAU7W7K6_9MICO</name>
<accession>A0AAU7W7K6</accession>
<keyword evidence="2" id="KW-0472">Membrane</keyword>
<proteinExistence type="predicted"/>
<keyword evidence="2" id="KW-0812">Transmembrane</keyword>
<dbReference type="AlphaFoldDB" id="A0AAU7W7K6"/>
<evidence type="ECO:0000256" key="1">
    <source>
        <dbReference type="SAM" id="MobiDB-lite"/>
    </source>
</evidence>
<keyword evidence="2" id="KW-1133">Transmembrane helix</keyword>